<evidence type="ECO:0000313" key="6">
    <source>
        <dbReference type="EMBL" id="CAB3265864.1"/>
    </source>
</evidence>
<accession>A0A6F9DQZ0</accession>
<dbReference type="InterPro" id="IPR006222">
    <property type="entry name" value="GCVT_N"/>
</dbReference>
<dbReference type="Pfam" id="PF01266">
    <property type="entry name" value="DAO"/>
    <property type="match status" value="1"/>
</dbReference>
<dbReference type="Pfam" id="PF08669">
    <property type="entry name" value="GCV_T_C"/>
    <property type="match status" value="1"/>
</dbReference>
<dbReference type="Gene3D" id="3.50.50.60">
    <property type="entry name" value="FAD/NAD(P)-binding domain"/>
    <property type="match status" value="1"/>
</dbReference>
<dbReference type="PANTHER" id="PTHR13847:SF200">
    <property type="entry name" value="SARCOSINE DEHYDROGENASE, MITOCHONDRIAL"/>
    <property type="match status" value="1"/>
</dbReference>
<proteinExistence type="evidence at transcript level"/>
<feature type="domain" description="Aminomethyltransferase C-terminal" evidence="4">
    <location>
        <begin position="811"/>
        <end position="892"/>
    </location>
</feature>
<dbReference type="EMBL" id="LR790002">
    <property type="protein sequence ID" value="CAB3265864.1"/>
    <property type="molecule type" value="mRNA"/>
</dbReference>
<dbReference type="InterPro" id="IPR027266">
    <property type="entry name" value="TrmE/GcvT-like"/>
</dbReference>
<reference evidence="6" key="1">
    <citation type="submission" date="2020-04" db="EMBL/GenBank/DDBJ databases">
        <authorList>
            <person name="Neveu A P."/>
        </authorList>
    </citation>
    <scope>NUCLEOTIDE SEQUENCE</scope>
    <source>
        <tissue evidence="6">Whole embryo</tissue>
    </source>
</reference>
<feature type="domain" description="FAD dependent oxidoreductase central" evidence="5">
    <location>
        <begin position="422"/>
        <end position="477"/>
    </location>
</feature>
<dbReference type="InterPro" id="IPR013977">
    <property type="entry name" value="GcvT_C"/>
</dbReference>
<dbReference type="GO" id="GO:0008480">
    <property type="term" value="F:sarcosine dehydrogenase activity"/>
    <property type="evidence" value="ECO:0007669"/>
    <property type="project" value="TreeGrafter"/>
</dbReference>
<protein>
    <submittedName>
        <fullName evidence="6">Sarcosine dehydrogenase, mitochondrial-like</fullName>
    </submittedName>
</protein>
<dbReference type="SUPFAM" id="SSF101790">
    <property type="entry name" value="Aminomethyltransferase beta-barrel domain"/>
    <property type="match status" value="1"/>
</dbReference>
<dbReference type="Pfam" id="PF16350">
    <property type="entry name" value="FAO_M"/>
    <property type="match status" value="1"/>
</dbReference>
<name>A0A6F9DQZ0_9ASCI</name>
<organism evidence="6">
    <name type="scientific">Phallusia mammillata</name>
    <dbReference type="NCBI Taxonomy" id="59560"/>
    <lineage>
        <taxon>Eukaryota</taxon>
        <taxon>Metazoa</taxon>
        <taxon>Chordata</taxon>
        <taxon>Tunicata</taxon>
        <taxon>Ascidiacea</taxon>
        <taxon>Phlebobranchia</taxon>
        <taxon>Ascidiidae</taxon>
        <taxon>Phallusia</taxon>
    </lineage>
</organism>
<dbReference type="InterPro" id="IPR036188">
    <property type="entry name" value="FAD/NAD-bd_sf"/>
</dbReference>
<dbReference type="Gene3D" id="3.30.9.10">
    <property type="entry name" value="D-Amino Acid Oxidase, subunit A, domain 2"/>
    <property type="match status" value="1"/>
</dbReference>
<dbReference type="Pfam" id="PF01571">
    <property type="entry name" value="GCV_T"/>
    <property type="match status" value="1"/>
</dbReference>
<evidence type="ECO:0000259" key="3">
    <source>
        <dbReference type="Pfam" id="PF01571"/>
    </source>
</evidence>
<comment type="similarity">
    <text evidence="1">Belongs to the GcvT family.</text>
</comment>
<gene>
    <name evidence="6" type="primary">Sardh-001</name>
</gene>
<dbReference type="AlphaFoldDB" id="A0A6F9DQZ0"/>
<dbReference type="InterPro" id="IPR032503">
    <property type="entry name" value="FAO_M"/>
</dbReference>
<dbReference type="GO" id="GO:0005759">
    <property type="term" value="C:mitochondrial matrix"/>
    <property type="evidence" value="ECO:0007669"/>
    <property type="project" value="TreeGrafter"/>
</dbReference>
<evidence type="ECO:0000259" key="4">
    <source>
        <dbReference type="Pfam" id="PF08669"/>
    </source>
</evidence>
<dbReference type="PANTHER" id="PTHR13847">
    <property type="entry name" value="SARCOSINE DEHYDROGENASE-RELATED"/>
    <property type="match status" value="1"/>
</dbReference>
<dbReference type="InterPro" id="IPR006076">
    <property type="entry name" value="FAD-dep_OxRdtase"/>
</dbReference>
<dbReference type="SUPFAM" id="SSF51905">
    <property type="entry name" value="FAD/NAD(P)-binding domain"/>
    <property type="match status" value="1"/>
</dbReference>
<feature type="domain" description="GCVT N-terminal" evidence="3">
    <location>
        <begin position="480"/>
        <end position="790"/>
    </location>
</feature>
<dbReference type="SUPFAM" id="SSF54373">
    <property type="entry name" value="FAD-linked reductases, C-terminal domain"/>
    <property type="match status" value="1"/>
</dbReference>
<sequence length="918" mass="102336">MSITTRMRDLNKLATLRCTRTYLHSTRYKSQDVKDVPYESSIHKSKSDKTLDRAKFPTEADVVVIGGGSVGCSAAYHLAKQNGGSVVLVEKHKITSGTTWHTAGILWSFRGSESETLLQLQTRDLISKILPEENGDSAGWQRTGTILTAKTKEEYKDFTLQTSFAKGLGVEIQEITPAEAKEIHPLLNVDDMYGAVYSPGDGTIDPATYCMAYVKAAQHRGAKVFENCSVNGILKADDHLGLERVVGVETSKGTIKTNIVVNCAGAWSPYIGKMAGVRIPQLTFQHAYIVTQGIEGILNTPMIKDHGTVYIKPQGDALQFGGYEMNPHLVKDLPVDFAFGLYDLDWDIFAQHFDATVNRIPAVGNVGIRSTVCGPESFTPDGKPNMGESPEVRGFFVGSGYNSGGMMMGGGAGRQLAHWVTHGRPEIDLFNCDIRRYQTSYTNYNKWLTETCHERFAKRFSLVYPRDHNLGGRNQRKTKLHQTDSDLGALFGIRYGFERPAYYIKDGQNKPNCNLKVLDYDFYGSYDNKKHDPYPYYDAVTNDCTFEFPDSHKTVGKECLTCRTSAILLDSSYMAKIFLTGPDADQLAQIAFSRNLVKSEDGQFMYTLMLNDRAGIEGDVIATRVKNASGENEYYVTFSSSGALHCKMYLQNIAQRKGLNCIVEDRTEERSILSVQGPKSRDILKPIVQESNILKKLKYSQWSNIEIAGRNVMLGRLSFVGELGYEVHCHSDDVKCIHDAIMEQAGKHNACVAGYRAMESLSSETGFHHWSHSIHAADTPGEADLLRFCEDSKDYIGSKSLAELRKKPLPKKLVCFTIDTDVPITGHEAIWFNDKVVGFLRHADFAYALDTNLGYGYVNVPGITEKEITEGNFAIERMAVKHPAKAYTTSPFDPRFERIRGKYSSNVQEQLAKKLNAL</sequence>
<dbReference type="GO" id="GO:1901053">
    <property type="term" value="P:sarcosine catabolic process"/>
    <property type="evidence" value="ECO:0007669"/>
    <property type="project" value="TreeGrafter"/>
</dbReference>
<feature type="domain" description="FAD dependent oxidoreductase" evidence="2">
    <location>
        <begin position="61"/>
        <end position="419"/>
    </location>
</feature>
<evidence type="ECO:0000256" key="1">
    <source>
        <dbReference type="ARBA" id="ARBA00008609"/>
    </source>
</evidence>
<dbReference type="SUPFAM" id="SSF103025">
    <property type="entry name" value="Folate-binding domain"/>
    <property type="match status" value="1"/>
</dbReference>
<evidence type="ECO:0000259" key="2">
    <source>
        <dbReference type="Pfam" id="PF01266"/>
    </source>
</evidence>
<dbReference type="Gene3D" id="3.30.1360.120">
    <property type="entry name" value="Probable tRNA modification gtpase trme, domain 1"/>
    <property type="match status" value="1"/>
</dbReference>
<evidence type="ECO:0000259" key="5">
    <source>
        <dbReference type="Pfam" id="PF16350"/>
    </source>
</evidence>
<dbReference type="InterPro" id="IPR029043">
    <property type="entry name" value="GcvT/YgfZ_C"/>
</dbReference>